<gene>
    <name evidence="4" type="primary">CPm</name>
</gene>
<sequence>MENDDFVENLDGQLVIKADKNMWCQSHNMTLSEIIDLSLTFTTTTTVMLSKFLFHIKITIPDGYLIYEYKFNNSHSHTFRQSGGKILSNAYDTIASPRTLKPGENNVVRLNKEGQDWFLSINGFRYIRIKGIYKPTEMIMSLAYPAENITLDSSSIYLTDFIKFKSLFHTSSLNGNDFQPKYIKCYILNLNNNSTINLKIGKALDFDNIKTIADFNIRENKSTSNTNHESTTTVSSVNLSVKPDINANINTVLKPIEGNNTISQTFESQVNAQVKSVEDIEQTQSTRSKVKSIERSKLTVVEIEELFRKCCDHYLRKGFDEHQPELIIFQMGVSFCTSRNSIGDLVSHLIWERSDGKFVRIKKCDHVKLLNSLCKINCNIERVMLRHYSNRILTLLKAGLLTPAYHHANQRGIKSEFAYLVTDFFDYGKLKLSDQELQVLNSDMQYVLLKTKHRRSIVNVNQLY</sequence>
<evidence type="ECO:0000313" key="4">
    <source>
        <dbReference type="EMBL" id="WLT68068.1"/>
    </source>
</evidence>
<name>A0AA50E3I3_9CLOS</name>
<dbReference type="InterPro" id="IPR002679">
    <property type="entry name" value="Closter_coat"/>
</dbReference>
<dbReference type="Pfam" id="PF01785">
    <property type="entry name" value="Closter_coat"/>
    <property type="match status" value="1"/>
</dbReference>
<comment type="subcellular location">
    <subcellularLocation>
        <location evidence="1">Virion</location>
    </subcellularLocation>
</comment>
<evidence type="ECO:0000256" key="3">
    <source>
        <dbReference type="ARBA" id="ARBA00022844"/>
    </source>
</evidence>
<keyword evidence="3" id="KW-0946">Virion</keyword>
<protein>
    <submittedName>
        <fullName evidence="4">Minor coat protein</fullName>
    </submittedName>
</protein>
<reference evidence="4" key="1">
    <citation type="submission" date="2023-05" db="EMBL/GenBank/DDBJ databases">
        <title>The Virome of croton golden: Identification, Genomic characterization, prevalence of new virus of croton golden associated viruses in China.</title>
        <authorList>
            <person name="Ma Y."/>
            <person name="Che H."/>
        </authorList>
    </citation>
    <scope>NUCLEOTIDE SEQUENCE</scope>
    <source>
        <strain evidence="4">CGSaVC-2</strain>
    </source>
</reference>
<keyword evidence="2 4" id="KW-0167">Capsid protein</keyword>
<evidence type="ECO:0000256" key="2">
    <source>
        <dbReference type="ARBA" id="ARBA00022561"/>
    </source>
</evidence>
<dbReference type="EMBL" id="OR085852">
    <property type="protein sequence ID" value="WLT68068.1"/>
    <property type="molecule type" value="Genomic_RNA"/>
</dbReference>
<evidence type="ECO:0000256" key="1">
    <source>
        <dbReference type="ARBA" id="ARBA00004328"/>
    </source>
</evidence>
<proteinExistence type="predicted"/>
<dbReference type="GO" id="GO:0019028">
    <property type="term" value="C:viral capsid"/>
    <property type="evidence" value="ECO:0007669"/>
    <property type="project" value="UniProtKB-KW"/>
</dbReference>
<organism evidence="4">
    <name type="scientific">croton golden spot associated virus C</name>
    <dbReference type="NCBI Taxonomy" id="3072822"/>
    <lineage>
        <taxon>Viruses</taxon>
        <taxon>Riboviria</taxon>
        <taxon>Orthornavirae</taxon>
        <taxon>Kitrinoviricota</taxon>
        <taxon>Alsuviricetes</taxon>
        <taxon>Martellivirales</taxon>
        <taxon>Closteroviridae</taxon>
    </lineage>
</organism>
<accession>A0AA50E3I3</accession>